<name>A0A1S3K2T8_LINAN</name>
<evidence type="ECO:0000256" key="9">
    <source>
        <dbReference type="ARBA" id="ARBA00023163"/>
    </source>
</evidence>
<organism evidence="15 16">
    <name type="scientific">Lingula anatina</name>
    <name type="common">Brachiopod</name>
    <name type="synonym">Lingula unguis</name>
    <dbReference type="NCBI Taxonomy" id="7574"/>
    <lineage>
        <taxon>Eukaryota</taxon>
        <taxon>Metazoa</taxon>
        <taxon>Spiralia</taxon>
        <taxon>Lophotrochozoa</taxon>
        <taxon>Brachiopoda</taxon>
        <taxon>Linguliformea</taxon>
        <taxon>Lingulata</taxon>
        <taxon>Lingulida</taxon>
        <taxon>Linguloidea</taxon>
        <taxon>Lingulidae</taxon>
        <taxon>Lingula</taxon>
    </lineage>
</organism>
<evidence type="ECO:0000256" key="4">
    <source>
        <dbReference type="ARBA" id="ARBA00021608"/>
    </source>
</evidence>
<evidence type="ECO:0000256" key="13">
    <source>
        <dbReference type="ARBA" id="ARBA00025560"/>
    </source>
</evidence>
<accession>A0A1S3K2T8</accession>
<comment type="function">
    <text evidence="1">Actins are highly conserved proteins that are involved in various types of cell motility and are ubiquitously expressed in all eukaryotic cells.</text>
</comment>
<evidence type="ECO:0000256" key="8">
    <source>
        <dbReference type="ARBA" id="ARBA00023015"/>
    </source>
</evidence>
<feature type="compositionally biased region" description="Polar residues" evidence="14">
    <location>
        <begin position="426"/>
        <end position="450"/>
    </location>
</feature>
<dbReference type="AlphaFoldDB" id="A0A1S3K2T8"/>
<dbReference type="GO" id="GO:0005524">
    <property type="term" value="F:ATP binding"/>
    <property type="evidence" value="ECO:0007669"/>
    <property type="project" value="UniProtKB-KW"/>
</dbReference>
<dbReference type="Gene3D" id="3.90.640.10">
    <property type="entry name" value="Actin, Chain A, domain 4"/>
    <property type="match status" value="1"/>
</dbReference>
<proteinExistence type="inferred from homology"/>
<keyword evidence="6" id="KW-0227">DNA damage</keyword>
<evidence type="ECO:0000256" key="2">
    <source>
        <dbReference type="ARBA" id="ARBA00004123"/>
    </source>
</evidence>
<dbReference type="PANTHER" id="PTHR11937">
    <property type="entry name" value="ACTIN"/>
    <property type="match status" value="1"/>
</dbReference>
<evidence type="ECO:0000256" key="12">
    <source>
        <dbReference type="ARBA" id="ARBA00023242"/>
    </source>
</evidence>
<feature type="region of interest" description="Disordered" evidence="14">
    <location>
        <begin position="415"/>
        <end position="488"/>
    </location>
</feature>
<dbReference type="OrthoDB" id="5572108at2759"/>
<evidence type="ECO:0000256" key="14">
    <source>
        <dbReference type="SAM" id="MobiDB-lite"/>
    </source>
</evidence>
<dbReference type="Pfam" id="PF00022">
    <property type="entry name" value="Actin"/>
    <property type="match status" value="1"/>
</dbReference>
<keyword evidence="15" id="KW-1185">Reference proteome</keyword>
<evidence type="ECO:0000256" key="10">
    <source>
        <dbReference type="ARBA" id="ARBA00023172"/>
    </source>
</evidence>
<dbReference type="SMART" id="SM00268">
    <property type="entry name" value="ACTIN"/>
    <property type="match status" value="1"/>
</dbReference>
<dbReference type="GO" id="GO:0005634">
    <property type="term" value="C:nucleus"/>
    <property type="evidence" value="ECO:0007669"/>
    <property type="project" value="UniProtKB-SubCell"/>
</dbReference>
<dbReference type="GO" id="GO:0006310">
    <property type="term" value="P:DNA recombination"/>
    <property type="evidence" value="ECO:0007669"/>
    <property type="project" value="UniProtKB-KW"/>
</dbReference>
<dbReference type="SUPFAM" id="SSF53067">
    <property type="entry name" value="Actin-like ATPase domain"/>
    <property type="match status" value="2"/>
</dbReference>
<dbReference type="Proteomes" id="UP000085678">
    <property type="component" value="Unplaced"/>
</dbReference>
<evidence type="ECO:0000256" key="1">
    <source>
        <dbReference type="ARBA" id="ARBA00003520"/>
    </source>
</evidence>
<keyword evidence="8" id="KW-0805">Transcription regulation</keyword>
<keyword evidence="5" id="KW-0547">Nucleotide-binding</keyword>
<sequence length="612" mass="68856">MPPTSGKRPFPQSAPEPPQETFQGTTIIVIHPGSLNLRIGRAADTFPVTIPHCIARRHEEAGQTRKEEEWVARNEAEHPGSDKQRLQGLKEVEECVLSRPMSRGEYRQPTNHKQLCHFNNKVKADVSEVMPQKQWTSTQTEPDYVIGEEALFIHPQDCYTVYWPMRRGHLNIHSGPAGSLTAVMADLETIWGNAIEQCLDIPMRDFKHYRIILLIPDIYNRQHVREMVNMLLDRLGFAAVLLHQESVCAVFGAGVPTACVVDMGDQKTSVCCVEDGVSQVTTRVCMEYGGSDISRTFHWLLKRAGFPYKECNLKSLQDAMFIQELKERQCHLDQDMFGSRDYHFQIKHPGHPIVNYSMQVGDETILAAMSPFFPDLLGLKGAHLVRLQPKGESDPADIFDDDYLAQTQSKQEQAAKLVAARKKGTTDQSSQPLPDSSLGQMDDTQFSTQAFDEDSNDAGDSLSMDAAASNTPSTKNSGASNQTKKPEEELATDKLLGLEQAILHSIEKCDTEEVKKKMYSCIVVVGGGLSLFKAADSWLQYRVWVQMPAAMRLSLETMDVITNPKELDPRITCWKGAAIMSCLDTSQEMWIRQREWRTVGPRLLRERAAFVW</sequence>
<evidence type="ECO:0000256" key="7">
    <source>
        <dbReference type="ARBA" id="ARBA00022840"/>
    </source>
</evidence>
<protein>
    <recommendedName>
        <fullName evidence="4">Actin-related protein 8</fullName>
    </recommendedName>
</protein>
<dbReference type="GeneID" id="106178264"/>
<keyword evidence="9" id="KW-0804">Transcription</keyword>
<feature type="compositionally biased region" description="Polar residues" evidence="14">
    <location>
        <begin position="468"/>
        <end position="483"/>
    </location>
</feature>
<dbReference type="FunCoup" id="A0A1S3K2T8">
    <property type="interactions" value="2397"/>
</dbReference>
<evidence type="ECO:0000256" key="6">
    <source>
        <dbReference type="ARBA" id="ARBA00022763"/>
    </source>
</evidence>
<evidence type="ECO:0000256" key="3">
    <source>
        <dbReference type="ARBA" id="ARBA00007720"/>
    </source>
</evidence>
<dbReference type="STRING" id="7574.A0A1S3K2T8"/>
<evidence type="ECO:0000256" key="5">
    <source>
        <dbReference type="ARBA" id="ARBA00022741"/>
    </source>
</evidence>
<keyword evidence="12" id="KW-0539">Nucleus</keyword>
<dbReference type="InterPro" id="IPR004000">
    <property type="entry name" value="Actin"/>
</dbReference>
<dbReference type="GO" id="GO:0006281">
    <property type="term" value="P:DNA repair"/>
    <property type="evidence" value="ECO:0007669"/>
    <property type="project" value="UniProtKB-KW"/>
</dbReference>
<dbReference type="Gene3D" id="3.30.420.40">
    <property type="match status" value="3"/>
</dbReference>
<comment type="similarity">
    <text evidence="3">Belongs to the actin family. ARP8 subfamily.</text>
</comment>
<dbReference type="RefSeq" id="XP_013416837.1">
    <property type="nucleotide sequence ID" value="XM_013561383.1"/>
</dbReference>
<dbReference type="InterPro" id="IPR043129">
    <property type="entry name" value="ATPase_NBD"/>
</dbReference>
<evidence type="ECO:0000313" key="16">
    <source>
        <dbReference type="RefSeq" id="XP_013416837.1"/>
    </source>
</evidence>
<reference evidence="16" key="1">
    <citation type="submission" date="2025-08" db="UniProtKB">
        <authorList>
            <consortium name="RefSeq"/>
        </authorList>
    </citation>
    <scope>IDENTIFICATION</scope>
    <source>
        <tissue evidence="16">Gonads</tissue>
    </source>
</reference>
<dbReference type="CDD" id="cd10206">
    <property type="entry name" value="ASKHA_NBD_Arp8-like"/>
    <property type="match status" value="1"/>
</dbReference>
<dbReference type="FunFam" id="3.30.420.40:FF:000121">
    <property type="entry name" value="Actin-related protein 8"/>
    <property type="match status" value="1"/>
</dbReference>
<evidence type="ECO:0000313" key="15">
    <source>
        <dbReference type="Proteomes" id="UP000085678"/>
    </source>
</evidence>
<dbReference type="InParanoid" id="A0A1S3K2T8"/>
<keyword evidence="10" id="KW-0233">DNA recombination</keyword>
<dbReference type="KEGG" id="lak:106178264"/>
<keyword evidence="11" id="KW-0234">DNA repair</keyword>
<gene>
    <name evidence="16" type="primary">LOC106178264</name>
</gene>
<comment type="subcellular location">
    <subcellularLocation>
        <location evidence="2">Nucleus</location>
    </subcellularLocation>
</comment>
<comment type="function">
    <text evidence="13">Plays an important role in the functional organization of mitotic chromosomes. Exhibits low basal ATPase activity, and unable to polymerize.</text>
</comment>
<dbReference type="FunFam" id="3.30.420.40:FF:000100">
    <property type="entry name" value="Actin-related protein 8"/>
    <property type="match status" value="1"/>
</dbReference>
<evidence type="ECO:0000256" key="11">
    <source>
        <dbReference type="ARBA" id="ARBA00023204"/>
    </source>
</evidence>
<keyword evidence="7" id="KW-0067">ATP-binding</keyword>
<feature type="region of interest" description="Disordered" evidence="14">
    <location>
        <begin position="1"/>
        <end position="22"/>
    </location>
</feature>